<name>A0A392W9Z5_9FABA</name>
<dbReference type="Proteomes" id="UP000265520">
    <property type="component" value="Unassembled WGS sequence"/>
</dbReference>
<sequence>MPQDFQTLGRMEVEGIVADKTWLPNKEFLEF</sequence>
<protein>
    <submittedName>
        <fullName evidence="1">Uncharacterized protein</fullName>
    </submittedName>
</protein>
<dbReference type="EMBL" id="LXQA011393849">
    <property type="protein sequence ID" value="MCI95675.1"/>
    <property type="molecule type" value="Genomic_DNA"/>
</dbReference>
<dbReference type="AlphaFoldDB" id="A0A392W9Z5"/>
<accession>A0A392W9Z5</accession>
<feature type="non-terminal residue" evidence="1">
    <location>
        <position position="31"/>
    </location>
</feature>
<comment type="caution">
    <text evidence="1">The sequence shown here is derived from an EMBL/GenBank/DDBJ whole genome shotgun (WGS) entry which is preliminary data.</text>
</comment>
<evidence type="ECO:0000313" key="2">
    <source>
        <dbReference type="Proteomes" id="UP000265520"/>
    </source>
</evidence>
<evidence type="ECO:0000313" key="1">
    <source>
        <dbReference type="EMBL" id="MCI95675.1"/>
    </source>
</evidence>
<keyword evidence="2" id="KW-1185">Reference proteome</keyword>
<proteinExistence type="predicted"/>
<reference evidence="1 2" key="1">
    <citation type="journal article" date="2018" name="Front. Plant Sci.">
        <title>Red Clover (Trifolium pratense) and Zigzag Clover (T. medium) - A Picture of Genomic Similarities and Differences.</title>
        <authorList>
            <person name="Dluhosova J."/>
            <person name="Istvanek J."/>
            <person name="Nedelnik J."/>
            <person name="Repkova J."/>
        </authorList>
    </citation>
    <scope>NUCLEOTIDE SEQUENCE [LARGE SCALE GENOMIC DNA]</scope>
    <source>
        <strain evidence="2">cv. 10/8</strain>
        <tissue evidence="1">Leaf</tissue>
    </source>
</reference>
<organism evidence="1 2">
    <name type="scientific">Trifolium medium</name>
    <dbReference type="NCBI Taxonomy" id="97028"/>
    <lineage>
        <taxon>Eukaryota</taxon>
        <taxon>Viridiplantae</taxon>
        <taxon>Streptophyta</taxon>
        <taxon>Embryophyta</taxon>
        <taxon>Tracheophyta</taxon>
        <taxon>Spermatophyta</taxon>
        <taxon>Magnoliopsida</taxon>
        <taxon>eudicotyledons</taxon>
        <taxon>Gunneridae</taxon>
        <taxon>Pentapetalae</taxon>
        <taxon>rosids</taxon>
        <taxon>fabids</taxon>
        <taxon>Fabales</taxon>
        <taxon>Fabaceae</taxon>
        <taxon>Papilionoideae</taxon>
        <taxon>50 kb inversion clade</taxon>
        <taxon>NPAAA clade</taxon>
        <taxon>Hologalegina</taxon>
        <taxon>IRL clade</taxon>
        <taxon>Trifolieae</taxon>
        <taxon>Trifolium</taxon>
    </lineage>
</organism>